<name>A0ABR4X708_9ACTN</name>
<protein>
    <recommendedName>
        <fullName evidence="4">Transposase</fullName>
    </recommendedName>
</protein>
<organism evidence="2 3">
    <name type="scientific">Actinopolyspora erythraea</name>
    <dbReference type="NCBI Taxonomy" id="414996"/>
    <lineage>
        <taxon>Bacteria</taxon>
        <taxon>Bacillati</taxon>
        <taxon>Actinomycetota</taxon>
        <taxon>Actinomycetes</taxon>
        <taxon>Actinopolysporales</taxon>
        <taxon>Actinopolysporaceae</taxon>
        <taxon>Actinopolyspora</taxon>
    </lineage>
</organism>
<dbReference type="Proteomes" id="UP000029737">
    <property type="component" value="Unassembled WGS sequence"/>
</dbReference>
<gene>
    <name evidence="2" type="ORF">IL38_05160</name>
</gene>
<proteinExistence type="predicted"/>
<evidence type="ECO:0000313" key="2">
    <source>
        <dbReference type="EMBL" id="KGI82508.1"/>
    </source>
</evidence>
<keyword evidence="3" id="KW-1185">Reference proteome</keyword>
<dbReference type="EMBL" id="JPMV01000011">
    <property type="protein sequence ID" value="KGI82508.1"/>
    <property type="molecule type" value="Genomic_DNA"/>
</dbReference>
<accession>A0ABR4X708</accession>
<feature type="region of interest" description="Disordered" evidence="1">
    <location>
        <begin position="100"/>
        <end position="135"/>
    </location>
</feature>
<evidence type="ECO:0000313" key="3">
    <source>
        <dbReference type="Proteomes" id="UP000029737"/>
    </source>
</evidence>
<sequence length="135" mass="14649">MPRRGELLSTFGRVREVHNLARDARTRAWFTEQRRVNHNETSEPLTERKRSDELSYLGVVSSVPPHVHTWTCGGCGTTHARYVNAAQNIEAAGLAVSACGAGVRPQRESSRTGQSAGKQEPSGASRKTIPALQGA</sequence>
<evidence type="ECO:0000256" key="1">
    <source>
        <dbReference type="SAM" id="MobiDB-lite"/>
    </source>
</evidence>
<comment type="caution">
    <text evidence="2">The sequence shown here is derived from an EMBL/GenBank/DDBJ whole genome shotgun (WGS) entry which is preliminary data.</text>
</comment>
<evidence type="ECO:0008006" key="4">
    <source>
        <dbReference type="Google" id="ProtNLM"/>
    </source>
</evidence>
<reference evidence="2 3" key="1">
    <citation type="journal article" date="2014" name="PLoS ONE">
        <title>Identification and Characterization of a New Erythromycin Biosynthetic Gene Cluster in Actinopolyspora erythraea YIM90600, a Novel Erythronolide-Producing Halophilic Actinomycete Isolated from Salt Field.</title>
        <authorList>
            <person name="Chen D."/>
            <person name="Feng J."/>
            <person name="Huang L."/>
            <person name="Zhang Q."/>
            <person name="Wu J."/>
            <person name="Zhu X."/>
            <person name="Duan Y."/>
            <person name="Xu Z."/>
        </authorList>
    </citation>
    <scope>NUCLEOTIDE SEQUENCE [LARGE SCALE GENOMIC DNA]</scope>
    <source>
        <strain evidence="2 3">YIM90600</strain>
    </source>
</reference>